<name>A0A3M3ZKB2_9PSED</name>
<dbReference type="AlphaFoldDB" id="A0A3M3ZKB2"/>
<proteinExistence type="predicted"/>
<accession>A0A3M3ZKB2</accession>
<gene>
    <name evidence="1" type="ORF">ALQ30_200389</name>
</gene>
<comment type="caution">
    <text evidence="1">The sequence shown here is derived from an EMBL/GenBank/DDBJ whole genome shotgun (WGS) entry which is preliminary data.</text>
</comment>
<evidence type="ECO:0000313" key="2">
    <source>
        <dbReference type="Proteomes" id="UP000281604"/>
    </source>
</evidence>
<reference evidence="1 2" key="1">
    <citation type="submission" date="2018-08" db="EMBL/GenBank/DDBJ databases">
        <title>Recombination of ecologically and evolutionarily significant loci maintains genetic cohesion in the Pseudomonas syringae species complex.</title>
        <authorList>
            <person name="Dillon M."/>
            <person name="Thakur S."/>
            <person name="Almeida R.N.D."/>
            <person name="Weir B.S."/>
            <person name="Guttman D.S."/>
        </authorList>
    </citation>
    <scope>NUCLEOTIDE SEQUENCE [LARGE SCALE GENOMIC DNA]</scope>
    <source>
        <strain evidence="1 2">ICMP 3706</strain>
    </source>
</reference>
<organism evidence="1 2">
    <name type="scientific">Pseudomonas syringae pv. persicae</name>
    <dbReference type="NCBI Taxonomy" id="237306"/>
    <lineage>
        <taxon>Bacteria</taxon>
        <taxon>Pseudomonadati</taxon>
        <taxon>Pseudomonadota</taxon>
        <taxon>Gammaproteobacteria</taxon>
        <taxon>Pseudomonadales</taxon>
        <taxon>Pseudomonadaceae</taxon>
        <taxon>Pseudomonas</taxon>
    </lineage>
</organism>
<evidence type="ECO:0000313" key="1">
    <source>
        <dbReference type="EMBL" id="RMO94244.1"/>
    </source>
</evidence>
<protein>
    <submittedName>
        <fullName evidence="1">Uncharacterized protein</fullName>
    </submittedName>
</protein>
<dbReference type="Proteomes" id="UP000281604">
    <property type="component" value="Unassembled WGS sequence"/>
</dbReference>
<dbReference type="EMBL" id="RBQE01000633">
    <property type="protein sequence ID" value="RMO94244.1"/>
    <property type="molecule type" value="Genomic_DNA"/>
</dbReference>
<sequence length="99" mass="10986">MTLGLEPVNHDPIVTGERLNLVHADIEQRLQACGGLQVAQYTGDDSGLVLSGFDKGLQLDNQYIPGTAQRRIVIHGPHRQSYRIAVGHRRLAVRLIDEH</sequence>